<dbReference type="EMBL" id="KI395787">
    <property type="protein sequence ID" value="ERM97853.1"/>
    <property type="molecule type" value="Genomic_DNA"/>
</dbReference>
<dbReference type="Gramene" id="ERM97853">
    <property type="protein sequence ID" value="ERM97853"/>
    <property type="gene ID" value="AMTR_s00118p00138550"/>
</dbReference>
<evidence type="ECO:0000313" key="2">
    <source>
        <dbReference type="Proteomes" id="UP000017836"/>
    </source>
</evidence>
<proteinExistence type="predicted"/>
<sequence>MESNLDKTKTNELMDYELAIECPKFQGVPLVPMDASRAVQVHGPPRLAWHWAPFGWHFVAFDPGLGPAIFGPSEEPLLGMSPDKKFV</sequence>
<reference evidence="2" key="1">
    <citation type="journal article" date="2013" name="Science">
        <title>The Amborella genome and the evolution of flowering plants.</title>
        <authorList>
            <consortium name="Amborella Genome Project"/>
        </authorList>
    </citation>
    <scope>NUCLEOTIDE SEQUENCE [LARGE SCALE GENOMIC DNA]</scope>
</reference>
<gene>
    <name evidence="1" type="ORF">AMTR_s00118p00138550</name>
</gene>
<organism evidence="1 2">
    <name type="scientific">Amborella trichopoda</name>
    <dbReference type="NCBI Taxonomy" id="13333"/>
    <lineage>
        <taxon>Eukaryota</taxon>
        <taxon>Viridiplantae</taxon>
        <taxon>Streptophyta</taxon>
        <taxon>Embryophyta</taxon>
        <taxon>Tracheophyta</taxon>
        <taxon>Spermatophyta</taxon>
        <taxon>Magnoliopsida</taxon>
        <taxon>Amborellales</taxon>
        <taxon>Amborellaceae</taxon>
        <taxon>Amborella</taxon>
    </lineage>
</organism>
<dbReference type="AlphaFoldDB" id="W1NQT7"/>
<accession>W1NQT7</accession>
<evidence type="ECO:0000313" key="1">
    <source>
        <dbReference type="EMBL" id="ERM97853.1"/>
    </source>
</evidence>
<keyword evidence="2" id="KW-1185">Reference proteome</keyword>
<dbReference type="Proteomes" id="UP000017836">
    <property type="component" value="Unassembled WGS sequence"/>
</dbReference>
<protein>
    <submittedName>
        <fullName evidence="1">Uncharacterized protein</fullName>
    </submittedName>
</protein>
<name>W1NQT7_AMBTC</name>
<dbReference type="HOGENOM" id="CLU_2486367_0_0_1"/>